<dbReference type="GO" id="GO:0006325">
    <property type="term" value="P:chromatin organization"/>
    <property type="evidence" value="ECO:0007669"/>
    <property type="project" value="UniProtKB-KW"/>
</dbReference>
<evidence type="ECO:0000256" key="10">
    <source>
        <dbReference type="ARBA" id="ARBA00032947"/>
    </source>
</evidence>
<evidence type="ECO:0000256" key="11">
    <source>
        <dbReference type="ARBA" id="ARBA00033378"/>
    </source>
</evidence>
<keyword evidence="4" id="KW-1017">Isopeptide bond</keyword>
<evidence type="ECO:0000256" key="7">
    <source>
        <dbReference type="ARBA" id="ARBA00022853"/>
    </source>
</evidence>
<dbReference type="PANTHER" id="PTHR13453">
    <property type="entry name" value="KAT8 REGULATORY NSL COMPLEX SUBUNIT 2"/>
    <property type="match status" value="1"/>
</dbReference>
<evidence type="ECO:0000256" key="14">
    <source>
        <dbReference type="SAM" id="MobiDB-lite"/>
    </source>
</evidence>
<dbReference type="PANTHER" id="PTHR13453:SF1">
    <property type="entry name" value="KAT8 REGULATORY NSL COMPLEX SUBUNIT 2"/>
    <property type="match status" value="1"/>
</dbReference>
<comment type="subcellular location">
    <subcellularLocation>
        <location evidence="2">Mitochondrion</location>
    </subcellularLocation>
    <subcellularLocation>
        <location evidence="1">Nucleus</location>
    </subcellularLocation>
</comment>
<keyword evidence="5" id="KW-0597">Phosphoprotein</keyword>
<feature type="compositionally biased region" description="Polar residues" evidence="14">
    <location>
        <begin position="1"/>
        <end position="13"/>
    </location>
</feature>
<sequence>MASTSKQQQQQPVAASPNPENDQHGHLLRPQTAPDADHLLLPPPPQDVYLAKSTHLTRKEVLRRRLHRLRHLSKCYRAHYWSLMEDLRRRYREYCWNFGNSPFEKPRARREEEELDCQMGIEGSGENDDGTWDKGLLGFAGASSEGADGSFKQCAYTGCKSKAMALTSFCHLHILSDANQKLYKPCTHVIKSAQAGPIICGKPILRSSTPSVCQGHLQKTQQQISRALKKAGLNVNTSNKVAPKFHLILAEYTCQIQKKRRVAPFPKVKVEDVLEDQKSVT</sequence>
<dbReference type="GO" id="GO:0044545">
    <property type="term" value="C:NSL complex"/>
    <property type="evidence" value="ECO:0007669"/>
    <property type="project" value="TreeGrafter"/>
</dbReference>
<evidence type="ECO:0000256" key="8">
    <source>
        <dbReference type="ARBA" id="ARBA00023128"/>
    </source>
</evidence>
<proteinExistence type="predicted"/>
<dbReference type="OMA" id="RYCQLHI"/>
<evidence type="ECO:0000256" key="4">
    <source>
        <dbReference type="ARBA" id="ARBA00022499"/>
    </source>
</evidence>
<evidence type="ECO:0000256" key="12">
    <source>
        <dbReference type="ARBA" id="ARBA00093359"/>
    </source>
</evidence>
<dbReference type="InterPro" id="IPR025927">
    <property type="entry name" value="Znf_KANL2-like"/>
</dbReference>
<keyword evidence="8" id="KW-0496">Mitochondrion</keyword>
<evidence type="ECO:0000313" key="17">
    <source>
        <dbReference type="Proteomes" id="UP000594263"/>
    </source>
</evidence>
<accession>A0A7N0TRZ4</accession>
<evidence type="ECO:0000256" key="5">
    <source>
        <dbReference type="ARBA" id="ARBA00022553"/>
    </source>
</evidence>
<dbReference type="Pfam" id="PF13891">
    <property type="entry name" value="zf-C3HC3H_KANSL2"/>
    <property type="match status" value="1"/>
</dbReference>
<keyword evidence="9" id="KW-0539">Nucleus</keyword>
<feature type="domain" description="KANL2-like probable zinc-finger" evidence="15">
    <location>
        <begin position="154"/>
        <end position="216"/>
    </location>
</feature>
<dbReference type="InterPro" id="IPR026316">
    <property type="entry name" value="NSL2"/>
</dbReference>
<dbReference type="AlphaFoldDB" id="A0A7N0TRZ4"/>
<keyword evidence="17" id="KW-1185">Reference proteome</keyword>
<keyword evidence="6" id="KW-0832">Ubl conjugation</keyword>
<feature type="region of interest" description="Disordered" evidence="14">
    <location>
        <begin position="1"/>
        <end position="43"/>
    </location>
</feature>
<dbReference type="Proteomes" id="UP000594263">
    <property type="component" value="Unplaced"/>
</dbReference>
<evidence type="ECO:0000259" key="15">
    <source>
        <dbReference type="Pfam" id="PF13891"/>
    </source>
</evidence>
<evidence type="ECO:0000256" key="6">
    <source>
        <dbReference type="ARBA" id="ARBA00022843"/>
    </source>
</evidence>
<dbReference type="GO" id="GO:0005739">
    <property type="term" value="C:mitochondrion"/>
    <property type="evidence" value="ECO:0007669"/>
    <property type="project" value="UniProtKB-SubCell"/>
</dbReference>
<keyword evidence="7" id="KW-0156">Chromatin regulator</keyword>
<evidence type="ECO:0000256" key="3">
    <source>
        <dbReference type="ARBA" id="ARBA00015508"/>
    </source>
</evidence>
<evidence type="ECO:0000256" key="1">
    <source>
        <dbReference type="ARBA" id="ARBA00004123"/>
    </source>
</evidence>
<evidence type="ECO:0000256" key="9">
    <source>
        <dbReference type="ARBA" id="ARBA00023242"/>
    </source>
</evidence>
<comment type="subunit">
    <text evidence="13">Component of the NSL complex at least composed of KAT8/MOF, KANSL1, KANSL2, KANSL3, MCRS1, PHF20, OGT1/OGT, WDR5 and HCFC1.</text>
</comment>
<name>A0A7N0TRZ4_KALFE</name>
<comment type="function">
    <text evidence="12">Non-catalytic component of the NSL histone acetyltransferase complex, a multiprotein complex that mediates histone H4 acetylation at 'Lys-5'- and 'Lys-8' (H4K5ac and H4K8ac) at transcription start sites and promotes transcription initiation. Required for NSL complex stability and for transcription of intraciliary transport genes in both ciliated and non-ciliated cells by regulating histone H4 acetylation at 'Lys-5'- and 'Lys-12' (H4K5ac and H4K12ac). This is necessary for cilium assembly in ciliated cells and for organization of the microtubule cytoskeleton in non-ciliated cells. Required within the NSL complex to maintain nuclear architecture stability by promoting KAT8-mediated acetylation of lamin LMNA.</text>
</comment>
<protein>
    <recommendedName>
        <fullName evidence="3">KAT8 regulatory NSL complex subunit 2</fullName>
    </recommendedName>
    <alternativeName>
        <fullName evidence="11">NSL complex protein NSL2</fullName>
    </alternativeName>
    <alternativeName>
        <fullName evidence="10">Non-specific lethal 2 homolog</fullName>
    </alternativeName>
</protein>
<evidence type="ECO:0000256" key="2">
    <source>
        <dbReference type="ARBA" id="ARBA00004173"/>
    </source>
</evidence>
<dbReference type="GO" id="GO:0005634">
    <property type="term" value="C:nucleus"/>
    <property type="evidence" value="ECO:0007669"/>
    <property type="project" value="UniProtKB-SubCell"/>
</dbReference>
<evidence type="ECO:0000313" key="16">
    <source>
        <dbReference type="EnsemblPlants" id="Kaladp0044s0004.1.v1.1"/>
    </source>
</evidence>
<reference evidence="16" key="1">
    <citation type="submission" date="2021-01" db="UniProtKB">
        <authorList>
            <consortium name="EnsemblPlants"/>
        </authorList>
    </citation>
    <scope>IDENTIFICATION</scope>
</reference>
<dbReference type="EnsemblPlants" id="Kaladp0044s0004.1.v1.1">
    <property type="protein sequence ID" value="Kaladp0044s0004.1.v1.1"/>
    <property type="gene ID" value="Kaladp0044s0004.v1.1"/>
</dbReference>
<organism evidence="16 17">
    <name type="scientific">Kalanchoe fedtschenkoi</name>
    <name type="common">Lavender scallops</name>
    <name type="synonym">South American air plant</name>
    <dbReference type="NCBI Taxonomy" id="63787"/>
    <lineage>
        <taxon>Eukaryota</taxon>
        <taxon>Viridiplantae</taxon>
        <taxon>Streptophyta</taxon>
        <taxon>Embryophyta</taxon>
        <taxon>Tracheophyta</taxon>
        <taxon>Spermatophyta</taxon>
        <taxon>Magnoliopsida</taxon>
        <taxon>eudicotyledons</taxon>
        <taxon>Gunneridae</taxon>
        <taxon>Pentapetalae</taxon>
        <taxon>Saxifragales</taxon>
        <taxon>Crassulaceae</taxon>
        <taxon>Kalanchoe</taxon>
    </lineage>
</organism>
<dbReference type="Gramene" id="Kaladp0044s0004.1.v1.1">
    <property type="protein sequence ID" value="Kaladp0044s0004.1.v1.1"/>
    <property type="gene ID" value="Kaladp0044s0004.v1.1"/>
</dbReference>
<evidence type="ECO:0000256" key="13">
    <source>
        <dbReference type="ARBA" id="ARBA00093543"/>
    </source>
</evidence>